<dbReference type="InterPro" id="IPR003165">
    <property type="entry name" value="Piwi"/>
</dbReference>
<evidence type="ECO:0000256" key="3">
    <source>
        <dbReference type="ARBA" id="ARBA00022845"/>
    </source>
</evidence>
<dbReference type="Gene3D" id="2.170.260.10">
    <property type="entry name" value="paz domain"/>
    <property type="match status" value="1"/>
</dbReference>
<evidence type="ECO:0000313" key="12">
    <source>
        <dbReference type="Proteomes" id="UP000002051"/>
    </source>
</evidence>
<keyword evidence="2" id="KW-0678">Repressor</keyword>
<organism evidence="9 12">
    <name type="scientific">Medicago truncatula</name>
    <name type="common">Barrel medic</name>
    <name type="synonym">Medicago tribuloides</name>
    <dbReference type="NCBI Taxonomy" id="3880"/>
    <lineage>
        <taxon>Eukaryota</taxon>
        <taxon>Viridiplantae</taxon>
        <taxon>Streptophyta</taxon>
        <taxon>Embryophyta</taxon>
        <taxon>Tracheophyta</taxon>
        <taxon>Spermatophyta</taxon>
        <taxon>Magnoliopsida</taxon>
        <taxon>eudicotyledons</taxon>
        <taxon>Gunneridae</taxon>
        <taxon>Pentapetalae</taxon>
        <taxon>rosids</taxon>
        <taxon>fabids</taxon>
        <taxon>Fabales</taxon>
        <taxon>Fabaceae</taxon>
        <taxon>Papilionoideae</taxon>
        <taxon>50 kb inversion clade</taxon>
        <taxon>NPAAA clade</taxon>
        <taxon>Hologalegina</taxon>
        <taxon>IRL clade</taxon>
        <taxon>Trifolieae</taxon>
        <taxon>Medicago</taxon>
    </lineage>
</organism>
<dbReference type="GO" id="GO:0004521">
    <property type="term" value="F:RNA endonuclease activity"/>
    <property type="evidence" value="ECO:0000318"/>
    <property type="project" value="GO_Central"/>
</dbReference>
<dbReference type="GO" id="GO:0005737">
    <property type="term" value="C:cytoplasm"/>
    <property type="evidence" value="ECO:0000318"/>
    <property type="project" value="GO_Central"/>
</dbReference>
<dbReference type="GO" id="GO:0051607">
    <property type="term" value="P:defense response to virus"/>
    <property type="evidence" value="ECO:0007669"/>
    <property type="project" value="UniProtKB-ARBA"/>
</dbReference>
<keyword evidence="9" id="KW-0396">Initiation factor</keyword>
<dbReference type="Gramene" id="rna22949">
    <property type="protein sequence ID" value="RHN60609.1"/>
    <property type="gene ID" value="gene22949"/>
</dbReference>
<reference evidence="13" key="4">
    <citation type="journal article" date="2018" name="Nat. Plants">
        <title>Whole-genome landscape of Medicago truncatula symbiotic genes.</title>
        <authorList>
            <person name="Pecrix Y."/>
            <person name="Staton S.E."/>
            <person name="Sallet E."/>
            <person name="Lelandais-Briere C."/>
            <person name="Moreau S."/>
            <person name="Carrere S."/>
            <person name="Blein T."/>
            <person name="Jardinaud M.F."/>
            <person name="Latrasse D."/>
            <person name="Zouine M."/>
            <person name="Zahm M."/>
            <person name="Kreplak J."/>
            <person name="Mayjonade B."/>
            <person name="Satge C."/>
            <person name="Perez M."/>
            <person name="Cauet S."/>
            <person name="Marande W."/>
            <person name="Chantry-Darmon C."/>
            <person name="Lopez-Roques C."/>
            <person name="Bouchez O."/>
            <person name="Berard A."/>
            <person name="Debelle F."/>
            <person name="Munos S."/>
            <person name="Bendahmane A."/>
            <person name="Berges H."/>
            <person name="Niebel A."/>
            <person name="Buitink J."/>
            <person name="Frugier F."/>
            <person name="Benhamed M."/>
            <person name="Crespi M."/>
            <person name="Gouzy J."/>
            <person name="Gamas P."/>
        </authorList>
    </citation>
    <scope>NUCLEOTIDE SEQUENCE [LARGE SCALE GENOMIC DNA]</scope>
    <source>
        <strain evidence="13">cv. Jemalong A17</strain>
    </source>
</reference>
<dbReference type="InterPro" id="IPR014811">
    <property type="entry name" value="ArgoL1"/>
</dbReference>
<dbReference type="Gene3D" id="3.40.50.2300">
    <property type="match status" value="1"/>
</dbReference>
<dbReference type="GO" id="GO:0031047">
    <property type="term" value="P:regulatory ncRNA-mediated gene silencing"/>
    <property type="evidence" value="ECO:0000318"/>
    <property type="project" value="GO_Central"/>
</dbReference>
<feature type="compositionally biased region" description="Polar residues" evidence="6">
    <location>
        <begin position="15"/>
        <end position="29"/>
    </location>
</feature>
<dbReference type="EMBL" id="PSQE01000004">
    <property type="protein sequence ID" value="RHN60609.1"/>
    <property type="molecule type" value="Genomic_DNA"/>
</dbReference>
<dbReference type="SUPFAM" id="SSF101690">
    <property type="entry name" value="PAZ domain"/>
    <property type="match status" value="1"/>
</dbReference>
<dbReference type="GO" id="GO:0003723">
    <property type="term" value="F:RNA binding"/>
    <property type="evidence" value="ECO:0000318"/>
    <property type="project" value="GO_Central"/>
</dbReference>
<comment type="similarity">
    <text evidence="1">Belongs to the argonaute family. Ago subfamily.</text>
</comment>
<dbReference type="InterPro" id="IPR045246">
    <property type="entry name" value="Piwi_ago-like"/>
</dbReference>
<keyword evidence="4" id="KW-0943">RNA-mediated gene silencing</keyword>
<evidence type="ECO:0000313" key="13">
    <source>
        <dbReference type="Proteomes" id="UP000265566"/>
    </source>
</evidence>
<dbReference type="Pfam" id="PF02171">
    <property type="entry name" value="Piwi"/>
    <property type="match status" value="1"/>
</dbReference>
<feature type="domain" description="Piwi" evidence="8">
    <location>
        <begin position="652"/>
        <end position="971"/>
    </location>
</feature>
<evidence type="ECO:0000313" key="11">
    <source>
        <dbReference type="EnsemblPlants" id="KEH29936"/>
    </source>
</evidence>
<dbReference type="GO" id="GO:0003743">
    <property type="term" value="F:translation initiation factor activity"/>
    <property type="evidence" value="ECO:0007669"/>
    <property type="project" value="UniProtKB-KW"/>
</dbReference>
<dbReference type="InterPro" id="IPR036397">
    <property type="entry name" value="RNaseH_sf"/>
</dbReference>
<dbReference type="GO" id="GO:1990904">
    <property type="term" value="C:ribonucleoprotein complex"/>
    <property type="evidence" value="ECO:0007669"/>
    <property type="project" value="UniProtKB-KW"/>
</dbReference>
<evidence type="ECO:0000256" key="5">
    <source>
        <dbReference type="ARBA" id="ARBA00023274"/>
    </source>
</evidence>
<evidence type="ECO:0000259" key="8">
    <source>
        <dbReference type="PROSITE" id="PS50822"/>
    </source>
</evidence>
<dbReference type="SMART" id="SM01163">
    <property type="entry name" value="DUF1785"/>
    <property type="match status" value="1"/>
</dbReference>
<evidence type="ECO:0000313" key="10">
    <source>
        <dbReference type="EMBL" id="RHN60609.1"/>
    </source>
</evidence>
<evidence type="ECO:0000256" key="4">
    <source>
        <dbReference type="ARBA" id="ARBA00023158"/>
    </source>
</evidence>
<dbReference type="OrthoDB" id="10252740at2759"/>
<evidence type="ECO:0000313" key="9">
    <source>
        <dbReference type="EMBL" id="KEH29936.1"/>
    </source>
</evidence>
<keyword evidence="9" id="KW-0648">Protein biosynthesis</keyword>
<dbReference type="InterPro" id="IPR003100">
    <property type="entry name" value="PAZ_dom"/>
</dbReference>
<dbReference type="Gene3D" id="3.30.420.10">
    <property type="entry name" value="Ribonuclease H-like superfamily/Ribonuclease H"/>
    <property type="match status" value="1"/>
</dbReference>
<dbReference type="PROSITE" id="PS50822">
    <property type="entry name" value="PIWI"/>
    <property type="match status" value="1"/>
</dbReference>
<keyword evidence="3" id="KW-0810">Translation regulation</keyword>
<gene>
    <name evidence="9" type="ordered locus">MTR_4g056470</name>
    <name evidence="10" type="ORF">MtrunA17_Chr4g0027701</name>
</gene>
<dbReference type="InterPro" id="IPR036085">
    <property type="entry name" value="PAZ_dom_sf"/>
</dbReference>
<proteinExistence type="inferred from homology"/>
<evidence type="ECO:0000256" key="6">
    <source>
        <dbReference type="SAM" id="MobiDB-lite"/>
    </source>
</evidence>
<dbReference type="Pfam" id="PF02170">
    <property type="entry name" value="PAZ"/>
    <property type="match status" value="1"/>
</dbReference>
<dbReference type="GO" id="GO:0005634">
    <property type="term" value="C:nucleus"/>
    <property type="evidence" value="ECO:0000318"/>
    <property type="project" value="GO_Central"/>
</dbReference>
<dbReference type="InterPro" id="IPR012337">
    <property type="entry name" value="RNaseH-like_sf"/>
</dbReference>
<dbReference type="EnsemblPlants" id="KEH29936">
    <property type="protein sequence ID" value="KEH29936"/>
    <property type="gene ID" value="MTR_4g056470"/>
</dbReference>
<dbReference type="SUPFAM" id="SSF53098">
    <property type="entry name" value="Ribonuclease H-like"/>
    <property type="match status" value="1"/>
</dbReference>
<keyword evidence="12" id="KW-1185">Reference proteome</keyword>
<protein>
    <submittedName>
        <fullName evidence="9">Eukaryotic translation initiation factor 2c</fullName>
    </submittedName>
    <submittedName>
        <fullName evidence="10">Putative post-transcriptional gene silencing PAZ-Argonaute family protein</fullName>
    </submittedName>
</protein>
<dbReference type="FunFam" id="3.30.420.10:FF:000013">
    <property type="entry name" value="protein argonaute 10-like"/>
    <property type="match status" value="1"/>
</dbReference>
<dbReference type="EMBL" id="CM001220">
    <property type="protein sequence ID" value="KEH29936.1"/>
    <property type="molecule type" value="Genomic_DNA"/>
</dbReference>
<dbReference type="CDD" id="cd02846">
    <property type="entry name" value="PAZ_argonaute_like"/>
    <property type="match status" value="1"/>
</dbReference>
<feature type="region of interest" description="Disordered" evidence="6">
    <location>
        <begin position="141"/>
        <end position="161"/>
    </location>
</feature>
<dbReference type="InterPro" id="IPR032472">
    <property type="entry name" value="ArgoL2"/>
</dbReference>
<reference evidence="9 12" key="2">
    <citation type="journal article" date="2014" name="BMC Genomics">
        <title>An improved genome release (version Mt4.0) for the model legume Medicago truncatula.</title>
        <authorList>
            <person name="Tang H."/>
            <person name="Krishnakumar V."/>
            <person name="Bidwell S."/>
            <person name="Rosen B."/>
            <person name="Chan A."/>
            <person name="Zhou S."/>
            <person name="Gentzbittel L."/>
            <person name="Childs K.L."/>
            <person name="Yandell M."/>
            <person name="Gundlach H."/>
            <person name="Mayer K.F."/>
            <person name="Schwartz D.C."/>
            <person name="Town C.D."/>
        </authorList>
    </citation>
    <scope>GENOME REANNOTATION</scope>
    <source>
        <strain evidence="9">A17</strain>
        <strain evidence="11 12">cv. Jemalong A17</strain>
    </source>
</reference>
<dbReference type="SMART" id="SM00950">
    <property type="entry name" value="Piwi"/>
    <property type="match status" value="1"/>
</dbReference>
<dbReference type="HOGENOM" id="CLU_004544_0_1_1"/>
<dbReference type="Pfam" id="PF16488">
    <property type="entry name" value="ArgoL2"/>
    <property type="match status" value="1"/>
</dbReference>
<keyword evidence="5" id="KW-0687">Ribonucleoprotein</keyword>
<dbReference type="Proteomes" id="UP000002051">
    <property type="component" value="Chromosome 4"/>
</dbReference>
<dbReference type="CDD" id="cd04657">
    <property type="entry name" value="Piwi_ago-like"/>
    <property type="match status" value="1"/>
</dbReference>
<name>A0A072UKM0_MEDTR</name>
<dbReference type="InterPro" id="IPR032474">
    <property type="entry name" value="Argonaute_N"/>
</dbReference>
<reference evidence="10" key="5">
    <citation type="journal article" date="2018" name="Nat. Plants">
        <title>Whole-genome landscape of Medicago truncatula symbiotic genes.</title>
        <authorList>
            <person name="Pecrix Y."/>
            <person name="Gamas P."/>
            <person name="Carrere S."/>
        </authorList>
    </citation>
    <scope>NUCLEOTIDE SEQUENCE</scope>
    <source>
        <tissue evidence="10">Leaves</tissue>
    </source>
</reference>
<feature type="domain" description="PAZ" evidence="7">
    <location>
        <begin position="370"/>
        <end position="481"/>
    </location>
</feature>
<reference evidence="9 12" key="1">
    <citation type="journal article" date="2011" name="Nature">
        <title>The Medicago genome provides insight into the evolution of rhizobial symbioses.</title>
        <authorList>
            <person name="Young N.D."/>
            <person name="Debelle F."/>
            <person name="Oldroyd G.E."/>
            <person name="Geurts R."/>
            <person name="Cannon S.B."/>
            <person name="Udvardi M.K."/>
            <person name="Benedito V.A."/>
            <person name="Mayer K.F."/>
            <person name="Gouzy J."/>
            <person name="Schoof H."/>
            <person name="Van de Peer Y."/>
            <person name="Proost S."/>
            <person name="Cook D.R."/>
            <person name="Meyers B.C."/>
            <person name="Spannagl M."/>
            <person name="Cheung F."/>
            <person name="De Mita S."/>
            <person name="Krishnakumar V."/>
            <person name="Gundlach H."/>
            <person name="Zhou S."/>
            <person name="Mudge J."/>
            <person name="Bharti A.K."/>
            <person name="Murray J.D."/>
            <person name="Naoumkina M.A."/>
            <person name="Rosen B."/>
            <person name="Silverstein K.A."/>
            <person name="Tang H."/>
            <person name="Rombauts S."/>
            <person name="Zhao P.X."/>
            <person name="Zhou P."/>
            <person name="Barbe V."/>
            <person name="Bardou P."/>
            <person name="Bechner M."/>
            <person name="Bellec A."/>
            <person name="Berger A."/>
            <person name="Berges H."/>
            <person name="Bidwell S."/>
            <person name="Bisseling T."/>
            <person name="Choisne N."/>
            <person name="Couloux A."/>
            <person name="Denny R."/>
            <person name="Deshpande S."/>
            <person name="Dai X."/>
            <person name="Doyle J.J."/>
            <person name="Dudez A.M."/>
            <person name="Farmer A.D."/>
            <person name="Fouteau S."/>
            <person name="Franken C."/>
            <person name="Gibelin C."/>
            <person name="Gish J."/>
            <person name="Goldstein S."/>
            <person name="Gonzalez A.J."/>
            <person name="Green P.J."/>
            <person name="Hallab A."/>
            <person name="Hartog M."/>
            <person name="Hua A."/>
            <person name="Humphray S.J."/>
            <person name="Jeong D.H."/>
            <person name="Jing Y."/>
            <person name="Jocker A."/>
            <person name="Kenton S.M."/>
            <person name="Kim D.J."/>
            <person name="Klee K."/>
            <person name="Lai H."/>
            <person name="Lang C."/>
            <person name="Lin S."/>
            <person name="Macmil S.L."/>
            <person name="Magdelenat G."/>
            <person name="Matthews L."/>
            <person name="McCorrison J."/>
            <person name="Monaghan E.L."/>
            <person name="Mun J.H."/>
            <person name="Najar F.Z."/>
            <person name="Nicholson C."/>
            <person name="Noirot C."/>
            <person name="O'Bleness M."/>
            <person name="Paule C.R."/>
            <person name="Poulain J."/>
            <person name="Prion F."/>
            <person name="Qin B."/>
            <person name="Qu C."/>
            <person name="Retzel E.F."/>
            <person name="Riddle C."/>
            <person name="Sallet E."/>
            <person name="Samain S."/>
            <person name="Samson N."/>
            <person name="Sanders I."/>
            <person name="Saurat O."/>
            <person name="Scarpelli C."/>
            <person name="Schiex T."/>
            <person name="Segurens B."/>
            <person name="Severin A.J."/>
            <person name="Sherrier D.J."/>
            <person name="Shi R."/>
            <person name="Sims S."/>
            <person name="Singer S.R."/>
            <person name="Sinharoy S."/>
            <person name="Sterck L."/>
            <person name="Viollet A."/>
            <person name="Wang B.B."/>
            <person name="Wang K."/>
            <person name="Wang M."/>
            <person name="Wang X."/>
            <person name="Warfsmann J."/>
            <person name="Weissenbach J."/>
            <person name="White D.D."/>
            <person name="White J.D."/>
            <person name="Wiley G.B."/>
            <person name="Wincker P."/>
            <person name="Xing Y."/>
            <person name="Yang L."/>
            <person name="Yao Z."/>
            <person name="Ying F."/>
            <person name="Zhai J."/>
            <person name="Zhou L."/>
            <person name="Zuber A."/>
            <person name="Denarie J."/>
            <person name="Dixon R.A."/>
            <person name="May G.D."/>
            <person name="Schwartz D.C."/>
            <person name="Rogers J."/>
            <person name="Quetier F."/>
            <person name="Town C.D."/>
            <person name="Roe B.A."/>
        </authorList>
    </citation>
    <scope>NUCLEOTIDE SEQUENCE [LARGE SCALE GENOMIC DNA]</scope>
    <source>
        <strain evidence="9">A17</strain>
        <strain evidence="11 12">cv. Jemalong A17</strain>
    </source>
</reference>
<reference evidence="11" key="3">
    <citation type="submission" date="2015-04" db="UniProtKB">
        <authorList>
            <consortium name="EnsemblPlants"/>
        </authorList>
    </citation>
    <scope>IDENTIFICATION</scope>
    <source>
        <strain evidence="11">cv. Jemalong A17</strain>
    </source>
</reference>
<dbReference type="AlphaFoldDB" id="A0A072UKM0"/>
<evidence type="ECO:0000256" key="2">
    <source>
        <dbReference type="ARBA" id="ARBA00022491"/>
    </source>
</evidence>
<dbReference type="GO" id="GO:0006417">
    <property type="term" value="P:regulation of translation"/>
    <property type="evidence" value="ECO:0007669"/>
    <property type="project" value="UniProtKB-KW"/>
</dbReference>
<dbReference type="PROSITE" id="PS50821">
    <property type="entry name" value="PAZ"/>
    <property type="match status" value="1"/>
</dbReference>
<dbReference type="Proteomes" id="UP000265566">
    <property type="component" value="Chromosome 4"/>
</dbReference>
<feature type="region of interest" description="Disordered" evidence="6">
    <location>
        <begin position="1"/>
        <end position="97"/>
    </location>
</feature>
<evidence type="ECO:0000256" key="1">
    <source>
        <dbReference type="ARBA" id="ARBA00008201"/>
    </source>
</evidence>
<feature type="compositionally biased region" description="Low complexity" evidence="6">
    <location>
        <begin position="73"/>
        <end position="97"/>
    </location>
</feature>
<evidence type="ECO:0000259" key="7">
    <source>
        <dbReference type="PROSITE" id="PS50821"/>
    </source>
</evidence>
<feature type="compositionally biased region" description="Low complexity" evidence="6">
    <location>
        <begin position="52"/>
        <end position="64"/>
    </location>
</feature>
<dbReference type="STRING" id="3880.A0A072UKM0"/>
<dbReference type="Pfam" id="PF08699">
    <property type="entry name" value="ArgoL1"/>
    <property type="match status" value="1"/>
</dbReference>
<accession>A0A072UKM0</accession>
<dbReference type="FunFam" id="3.40.50.2300:FF:000110">
    <property type="entry name" value="Argonaute 10"/>
    <property type="match status" value="1"/>
</dbReference>
<sequence length="1008" mass="112486">MSRRGGANHYDPRRNQLSPATSQQSSVNAPGSGRGRGANHPDSHRNQPSPPISQQSSINALLSGRGAGRGSHAGHTVPSSTQTPVTVTASSSTSSPVIYHPSVVAPVAAGSSSVSTVPSSSLPPTTALLSSELEKKLTLETVPEASAPSSQKATRFPDRPGFGQVGRKIRVRANHFHVQVATNKVLHHYDVLIAPEIASKKVSRDVINQLVKMHKESLLGNRIPAYDGRKSLFTAGPLPFTSKVFVINLVDENKGSSSGSDTKKREREFKVTIKLASEPDLNHLAQFLRRLQLDCPYETIQALDITLRATPSEMYTVAGRSFFSPRLGAQGPLGGGTEYWKGYYQSLRPTQMGLSLNIDVASRAFYEPILVTDFISKNFKLNFSRRLSDQDRVKITKALRGLKVRFSRGEIIRSYKVTGVSKEPLRDLTFMLDDKVTRKKVVDHFHERYGTVLKHPLLPALQAGSDTRPMYFPMELCQIEPGQRYSKRLNEEQVTNLLRANCQRPHQRESDIKNIVKQHRFNIDEVVCEFGINVREELALVDARVLPPPTLKYGGESKINPMMGQWNMMKHKVVNGGKVEFWSCLSFSRLNPTQFCAELAIICQAKGILFNRDPLVPIAPANSNEIEKELEEFDKYCKAKLNSTNQKGRLQLLIVILPDFKGRFYDQIKRECETKLGIVTQCCEPRKVAKMNKMYLENLALKINVKVGGRNTVLNDAVIYNIPLVTDKPTIIFGADVTHPHPGEDSSPSIAAVVASMDWPCVTKYRGMVSSQIHREEIIQDLYTETKHPQKGTVPGGMIRELLLAFYRSNNKRKPERIIFYRDGVSEGQFSQVLLYEMDAIWKACASFEEGYLPKVTFVVVQKRHHTRFFPVSSDQTDKSGNIMPGTVVDTTICHPREFDFYLNSHAGIQGTSRPTHYHVLFDENNFSADQLQGLTNNLCYTYARCTRSVSIVPPAYYAHLLASRARCYISDVENHDSGSASGNRSAPNSVATLPSIMGNVLEVMFYC</sequence>
<dbReference type="PANTHER" id="PTHR22891">
    <property type="entry name" value="EUKARYOTIC TRANSLATION INITIATION FACTOR 2C"/>
    <property type="match status" value="1"/>
</dbReference>
<dbReference type="Pfam" id="PF16486">
    <property type="entry name" value="ArgoN"/>
    <property type="match status" value="1"/>
</dbReference>